<evidence type="ECO:0000313" key="2">
    <source>
        <dbReference type="Proteomes" id="UP000298111"/>
    </source>
</evidence>
<name>A0A6C1CAJ2_9ACTN</name>
<dbReference type="Gene3D" id="3.30.1050.10">
    <property type="entry name" value="SCP2 sterol-binding domain"/>
    <property type="match status" value="1"/>
</dbReference>
<dbReference type="SUPFAM" id="SSF55718">
    <property type="entry name" value="SCP-like"/>
    <property type="match status" value="1"/>
</dbReference>
<protein>
    <submittedName>
        <fullName evidence="1">Uncharacterized protein</fullName>
    </submittedName>
</protein>
<proteinExistence type="predicted"/>
<dbReference type="EMBL" id="RCIY01000002">
    <property type="protein sequence ID" value="TGG89915.1"/>
    <property type="molecule type" value="Genomic_DNA"/>
</dbReference>
<organism evidence="1 2">
    <name type="scientific">Streptomyces albus</name>
    <dbReference type="NCBI Taxonomy" id="1888"/>
    <lineage>
        <taxon>Bacteria</taxon>
        <taxon>Bacillati</taxon>
        <taxon>Actinomycetota</taxon>
        <taxon>Actinomycetes</taxon>
        <taxon>Kitasatosporales</taxon>
        <taxon>Streptomycetaceae</taxon>
        <taxon>Streptomyces</taxon>
    </lineage>
</organism>
<sequence>MLERLRTLAAGTRGSGGAAAPRDDVDHVDHVNGVDDVDAVLDLVFAWFRACFRPSRAGGRSGVFHYEVGTPLGVRHRYVAVTDGTCTISRTLDGTPDATIGVALDDLVALAVGAAKGTDAFVSGRLKITGDAFFAMNWIEWFGSRSRDSARPGGETA</sequence>
<dbReference type="InterPro" id="IPR003033">
    <property type="entry name" value="SCP2_sterol-bd_dom"/>
</dbReference>
<reference evidence="1 2" key="1">
    <citation type="submission" date="2018-10" db="EMBL/GenBank/DDBJ databases">
        <title>Isolation of pseudouridimycin from Streptomyces albus DSM 40763.</title>
        <authorList>
            <person name="Rosenqvist P."/>
            <person name="Metsae-Ketelae M."/>
            <person name="Virta P."/>
        </authorList>
    </citation>
    <scope>NUCLEOTIDE SEQUENCE [LARGE SCALE GENOMIC DNA]</scope>
    <source>
        <strain evidence="1 2">DSM 40763</strain>
    </source>
</reference>
<comment type="caution">
    <text evidence="1">The sequence shown here is derived from an EMBL/GenBank/DDBJ whole genome shotgun (WGS) entry which is preliminary data.</text>
</comment>
<accession>A0A6C1CAJ2</accession>
<dbReference type="Proteomes" id="UP000298111">
    <property type="component" value="Unassembled WGS sequence"/>
</dbReference>
<evidence type="ECO:0000313" key="1">
    <source>
        <dbReference type="EMBL" id="TGG89915.1"/>
    </source>
</evidence>
<dbReference type="AlphaFoldDB" id="A0A6C1CAJ2"/>
<gene>
    <name evidence="1" type="ORF">D8771_02185</name>
</gene>
<dbReference type="Pfam" id="PF02036">
    <property type="entry name" value="SCP2"/>
    <property type="match status" value="1"/>
</dbReference>
<dbReference type="InterPro" id="IPR036527">
    <property type="entry name" value="SCP2_sterol-bd_dom_sf"/>
</dbReference>